<evidence type="ECO:0000313" key="1">
    <source>
        <dbReference type="EMBL" id="QDH93287.1"/>
    </source>
</evidence>
<dbReference type="Proteomes" id="UP000320188">
    <property type="component" value="Segment"/>
</dbReference>
<dbReference type="GeneID" id="80004517"/>
<organism evidence="1 2">
    <name type="scientific">Microbacterium phage Cressida</name>
    <dbReference type="NCBI Taxonomy" id="2591216"/>
    <lineage>
        <taxon>Viruses</taxon>
        <taxon>Duplodnaviria</taxon>
        <taxon>Heunggongvirae</taxon>
        <taxon>Uroviricota</taxon>
        <taxon>Caudoviricetes</taxon>
        <taxon>Kutznervirinae</taxon>
        <taxon>Mementomorivirus</taxon>
        <taxon>Mementomorivirus cressida</taxon>
    </lineage>
</organism>
<name>A0A514DI76_9CAUD</name>
<keyword evidence="2" id="KW-1185">Reference proteome</keyword>
<protein>
    <submittedName>
        <fullName evidence="1">Uncharacterized protein</fullName>
    </submittedName>
</protein>
<dbReference type="RefSeq" id="YP_010750860.1">
    <property type="nucleotide sequence ID" value="NC_073363.1"/>
</dbReference>
<reference evidence="1 2" key="1">
    <citation type="submission" date="2019-05" db="EMBL/GenBank/DDBJ databases">
        <authorList>
            <person name="Stoner T.H."/>
            <person name="Aull H.G."/>
            <person name="Divens A.M."/>
            <person name="Zack K."/>
            <person name="Garlena R.A."/>
            <person name="Russell D.A."/>
            <person name="Pope W.H."/>
            <person name="Jacobs-Sera D."/>
            <person name="Hatfull G.F."/>
        </authorList>
    </citation>
    <scope>NUCLEOTIDE SEQUENCE [LARGE SCALE GENOMIC DNA]</scope>
</reference>
<gene>
    <name evidence="1" type="primary">45</name>
    <name evidence="1" type="ORF">PBI_CRESSIDA_45</name>
</gene>
<evidence type="ECO:0000313" key="2">
    <source>
        <dbReference type="Proteomes" id="UP000320188"/>
    </source>
</evidence>
<sequence length="52" mass="5882">MTEERCGTCASHGVVSRQIAREVRPGVYVHEQKDVPCPTCRTPEWLERIKAA</sequence>
<dbReference type="KEGG" id="vg:80004517"/>
<accession>A0A514DI76</accession>
<dbReference type="EMBL" id="MK937608">
    <property type="protein sequence ID" value="QDH93287.1"/>
    <property type="molecule type" value="Genomic_DNA"/>
</dbReference>
<proteinExistence type="predicted"/>